<keyword evidence="3" id="KW-0533">Nickel</keyword>
<protein>
    <submittedName>
        <fullName evidence="10">ABC transporter permease subunit</fullName>
    </submittedName>
</protein>
<evidence type="ECO:0000256" key="6">
    <source>
        <dbReference type="ARBA" id="ARBA00023112"/>
    </source>
</evidence>
<feature type="transmembrane region" description="Helical" evidence="8">
    <location>
        <begin position="216"/>
        <end position="234"/>
    </location>
</feature>
<feature type="transmembrane region" description="Helical" evidence="8">
    <location>
        <begin position="7"/>
        <end position="25"/>
    </location>
</feature>
<keyword evidence="2 8" id="KW-0813">Transport</keyword>
<keyword evidence="6" id="KW-0921">Nickel transport</keyword>
<dbReference type="InterPro" id="IPR035906">
    <property type="entry name" value="MetI-like_sf"/>
</dbReference>
<dbReference type="InterPro" id="IPR000515">
    <property type="entry name" value="MetI-like"/>
</dbReference>
<dbReference type="Gene3D" id="1.10.3720.10">
    <property type="entry name" value="MetI-like"/>
    <property type="match status" value="1"/>
</dbReference>
<evidence type="ECO:0000256" key="4">
    <source>
        <dbReference type="ARBA" id="ARBA00022692"/>
    </source>
</evidence>
<comment type="caution">
    <text evidence="10">The sequence shown here is derived from an EMBL/GenBank/DDBJ whole genome shotgun (WGS) entry which is preliminary data.</text>
</comment>
<comment type="subcellular location">
    <subcellularLocation>
        <location evidence="8">Cell membrane</location>
        <topology evidence="8">Multi-pass membrane protein</topology>
    </subcellularLocation>
    <subcellularLocation>
        <location evidence="1">Membrane</location>
        <topology evidence="1">Multi-pass membrane protein</topology>
    </subcellularLocation>
</comment>
<evidence type="ECO:0000256" key="5">
    <source>
        <dbReference type="ARBA" id="ARBA00022989"/>
    </source>
</evidence>
<gene>
    <name evidence="10" type="ORF">ERX35_009605</name>
</gene>
<keyword evidence="6" id="KW-0406">Ion transport</keyword>
<accession>A0ABQ6R6Z5</accession>
<reference evidence="10 11" key="1">
    <citation type="submission" date="2019-09" db="EMBL/GenBank/DDBJ databases">
        <authorList>
            <person name="Mazhar S."/>
            <person name="Altermann E."/>
            <person name="Hill C."/>
            <person name="Mcauliffe O."/>
        </authorList>
    </citation>
    <scope>NUCLEOTIDE SEQUENCE [LARGE SCALE GENOMIC DNA]</scope>
    <source>
        <strain evidence="10 11">ATCC 51831</strain>
    </source>
</reference>
<evidence type="ECO:0000313" key="10">
    <source>
        <dbReference type="EMBL" id="KAA1037623.1"/>
    </source>
</evidence>
<dbReference type="EMBL" id="SCWC02000008">
    <property type="protein sequence ID" value="KAA1037623.1"/>
    <property type="molecule type" value="Genomic_DNA"/>
</dbReference>
<evidence type="ECO:0000259" key="9">
    <source>
        <dbReference type="PROSITE" id="PS50928"/>
    </source>
</evidence>
<keyword evidence="7 8" id="KW-0472">Membrane</keyword>
<keyword evidence="5 8" id="KW-1133">Transmembrane helix</keyword>
<proteinExistence type="inferred from homology"/>
<sequence length="303" mass="34066">MKKHMKLLLSLVFIVIPFAISVIYFDVLNRQVPQTFYLKTAAGDIKAGSPIAPGRDVWFGTDADGYHIFFEALAGLRITLLFVIGIALFCFLLALIAGAWLSFKKGSFDFVTDAVLTSYYFIPQAIIAYILLEPVVVETLDGFVYSRTTRVIYTTVVLALVLLPTTLIVIRDEIRQLLKRDFIDSAVVLGAGKIRLLWHHVLPNIKSRLLIIFTRLVYQSIMVMAHISFLAIFFGGTDVCFGPGCPSPPTKPAVRELSSLLGYHMRELYSSWWTFVVPLCFVVMLLLAFQLLSEALENSEENR</sequence>
<evidence type="ECO:0000256" key="1">
    <source>
        <dbReference type="ARBA" id="ARBA00004141"/>
    </source>
</evidence>
<evidence type="ECO:0000313" key="11">
    <source>
        <dbReference type="Proteomes" id="UP000295735"/>
    </source>
</evidence>
<dbReference type="SUPFAM" id="SSF161098">
    <property type="entry name" value="MetI-like"/>
    <property type="match status" value="1"/>
</dbReference>
<evidence type="ECO:0000256" key="8">
    <source>
        <dbReference type="RuleBase" id="RU363032"/>
    </source>
</evidence>
<feature type="transmembrane region" description="Helical" evidence="8">
    <location>
        <begin position="110"/>
        <end position="131"/>
    </location>
</feature>
<dbReference type="PANTHER" id="PTHR43839">
    <property type="entry name" value="OPPC IN A BINDING PROTEIN-DEPENDENT TRANSPORT SYSTEM"/>
    <property type="match status" value="1"/>
</dbReference>
<dbReference type="PANTHER" id="PTHR43839:SF3">
    <property type="entry name" value="OLIGOPEPTIDE ABC TRANSPORTER, PERMEASE PROTEIN"/>
    <property type="match status" value="1"/>
</dbReference>
<name>A0ABQ6R6Z5_9STAP</name>
<feature type="transmembrane region" description="Helical" evidence="8">
    <location>
        <begin position="78"/>
        <end position="103"/>
    </location>
</feature>
<dbReference type="CDD" id="cd06261">
    <property type="entry name" value="TM_PBP2"/>
    <property type="match status" value="1"/>
</dbReference>
<keyword evidence="11" id="KW-1185">Reference proteome</keyword>
<feature type="transmembrane region" description="Helical" evidence="8">
    <location>
        <begin position="151"/>
        <end position="170"/>
    </location>
</feature>
<dbReference type="PROSITE" id="PS50928">
    <property type="entry name" value="ABC_TM1"/>
    <property type="match status" value="1"/>
</dbReference>
<feature type="domain" description="ABC transmembrane type-1" evidence="9">
    <location>
        <begin position="76"/>
        <end position="293"/>
    </location>
</feature>
<dbReference type="Pfam" id="PF00528">
    <property type="entry name" value="BPD_transp_1"/>
    <property type="match status" value="1"/>
</dbReference>
<dbReference type="RefSeq" id="WP_149459682.1">
    <property type="nucleotide sequence ID" value="NZ_SCWC02000008.1"/>
</dbReference>
<feature type="transmembrane region" description="Helical" evidence="8">
    <location>
        <begin position="272"/>
        <end position="293"/>
    </location>
</feature>
<evidence type="ECO:0000256" key="2">
    <source>
        <dbReference type="ARBA" id="ARBA00022448"/>
    </source>
</evidence>
<keyword evidence="4 8" id="KW-0812">Transmembrane</keyword>
<evidence type="ECO:0000256" key="3">
    <source>
        <dbReference type="ARBA" id="ARBA00022596"/>
    </source>
</evidence>
<dbReference type="Proteomes" id="UP000295735">
    <property type="component" value="Unassembled WGS sequence"/>
</dbReference>
<comment type="similarity">
    <text evidence="8">Belongs to the binding-protein-dependent transport system permease family.</text>
</comment>
<evidence type="ECO:0000256" key="7">
    <source>
        <dbReference type="ARBA" id="ARBA00023136"/>
    </source>
</evidence>
<organism evidence="10 11">
    <name type="scientific">Macrococcus equipercicus</name>
    <dbReference type="NCBI Taxonomy" id="69967"/>
    <lineage>
        <taxon>Bacteria</taxon>
        <taxon>Bacillati</taxon>
        <taxon>Bacillota</taxon>
        <taxon>Bacilli</taxon>
        <taxon>Bacillales</taxon>
        <taxon>Staphylococcaceae</taxon>
        <taxon>Macrococcus</taxon>
    </lineage>
</organism>